<proteinExistence type="predicted"/>
<accession>L7F3A4</accession>
<feature type="transmembrane region" description="Helical" evidence="2">
    <location>
        <begin position="33"/>
        <end position="52"/>
    </location>
</feature>
<gene>
    <name evidence="3" type="ORF">STRTUCAR8_07190</name>
</gene>
<dbReference type="AlphaFoldDB" id="L7F3A4"/>
<keyword evidence="4" id="KW-1185">Reference proteome</keyword>
<comment type="caution">
    <text evidence="3">The sequence shown here is derived from an EMBL/GenBank/DDBJ whole genome shotgun (WGS) entry which is preliminary data.</text>
</comment>
<feature type="compositionally biased region" description="Basic and acidic residues" evidence="1">
    <location>
        <begin position="10"/>
        <end position="26"/>
    </location>
</feature>
<feature type="region of interest" description="Disordered" evidence="1">
    <location>
        <begin position="1"/>
        <end position="26"/>
    </location>
</feature>
<dbReference type="Proteomes" id="UP000010931">
    <property type="component" value="Unassembled WGS sequence"/>
</dbReference>
<organism evidence="3 4">
    <name type="scientific">Streptomyces turgidiscabies (strain Car8)</name>
    <dbReference type="NCBI Taxonomy" id="698760"/>
    <lineage>
        <taxon>Bacteria</taxon>
        <taxon>Bacillati</taxon>
        <taxon>Actinomycetota</taxon>
        <taxon>Actinomycetes</taxon>
        <taxon>Kitasatosporales</taxon>
        <taxon>Streptomycetaceae</taxon>
        <taxon>Streptomyces</taxon>
    </lineage>
</organism>
<evidence type="ECO:0000313" key="4">
    <source>
        <dbReference type="Proteomes" id="UP000010931"/>
    </source>
</evidence>
<keyword evidence="2" id="KW-1133">Transmembrane helix</keyword>
<dbReference type="EMBL" id="AEJB01000364">
    <property type="protein sequence ID" value="ELP65594.1"/>
    <property type="molecule type" value="Genomic_DNA"/>
</dbReference>
<protein>
    <submittedName>
        <fullName evidence="3">Uncharacterized protein</fullName>
    </submittedName>
</protein>
<reference evidence="3 4" key="1">
    <citation type="journal article" date="2011" name="Plasmid">
        <title>Streptomyces turgidiscabies Car8 contains a modular pathogenicity island that shares virulence genes with other actinobacterial plant pathogens.</title>
        <authorList>
            <person name="Huguet-Tapia J.C."/>
            <person name="Badger J.H."/>
            <person name="Loria R."/>
            <person name="Pettis G.S."/>
        </authorList>
    </citation>
    <scope>NUCLEOTIDE SEQUENCE [LARGE SCALE GENOMIC DNA]</scope>
    <source>
        <strain evidence="3 4">Car8</strain>
    </source>
</reference>
<dbReference type="PATRIC" id="fig|698760.3.peg.5594"/>
<name>L7F3A4_STRT8</name>
<evidence type="ECO:0000256" key="1">
    <source>
        <dbReference type="SAM" id="MobiDB-lite"/>
    </source>
</evidence>
<keyword evidence="2" id="KW-0472">Membrane</keyword>
<evidence type="ECO:0000256" key="2">
    <source>
        <dbReference type="SAM" id="Phobius"/>
    </source>
</evidence>
<sequence>MSRSGPAPETHLRAERRTASTSRVTDRQAKEHALLALLALPVLPVFPAFPAFRAFPDFSGSSGSSDLSDFLNCLPFQLLSLPRSEGVPGHFWSAPADVIHTSAPGAGTW</sequence>
<keyword evidence="2" id="KW-0812">Transmembrane</keyword>
<evidence type="ECO:0000313" key="3">
    <source>
        <dbReference type="EMBL" id="ELP65594.1"/>
    </source>
</evidence>